<dbReference type="EMBL" id="CP060789">
    <property type="protein sequence ID" value="QNP56308.1"/>
    <property type="molecule type" value="Genomic_DNA"/>
</dbReference>
<evidence type="ECO:0000313" key="2">
    <source>
        <dbReference type="EMBL" id="QNP56308.1"/>
    </source>
</evidence>
<dbReference type="RefSeq" id="WP_187721418.1">
    <property type="nucleotide sequence ID" value="NZ_BAABBL010000001.1"/>
</dbReference>
<feature type="transmembrane region" description="Helical" evidence="1">
    <location>
        <begin position="43"/>
        <end position="63"/>
    </location>
</feature>
<evidence type="ECO:0000313" key="3">
    <source>
        <dbReference type="Proteomes" id="UP000516117"/>
    </source>
</evidence>
<organism evidence="2 3">
    <name type="scientific">Tessaracoccus defluvii</name>
    <dbReference type="NCBI Taxonomy" id="1285901"/>
    <lineage>
        <taxon>Bacteria</taxon>
        <taxon>Bacillati</taxon>
        <taxon>Actinomycetota</taxon>
        <taxon>Actinomycetes</taxon>
        <taxon>Propionibacteriales</taxon>
        <taxon>Propionibacteriaceae</taxon>
        <taxon>Tessaracoccus</taxon>
    </lineage>
</organism>
<gene>
    <name evidence="2" type="ORF">H9L22_02200</name>
</gene>
<reference evidence="2 3" key="1">
    <citation type="submission" date="2020-08" db="EMBL/GenBank/DDBJ databases">
        <title>Genome sequence of Tessaracoccus defluvii JCM 17540T.</title>
        <authorList>
            <person name="Hyun D.-W."/>
            <person name="Bae J.-W."/>
        </authorList>
    </citation>
    <scope>NUCLEOTIDE SEQUENCE [LARGE SCALE GENOMIC DNA]</scope>
    <source>
        <strain evidence="2 3">JCM 17540</strain>
    </source>
</reference>
<dbReference type="Proteomes" id="UP000516117">
    <property type="component" value="Chromosome"/>
</dbReference>
<dbReference type="AlphaFoldDB" id="A0A7H0H6Z2"/>
<proteinExistence type="predicted"/>
<evidence type="ECO:0000256" key="1">
    <source>
        <dbReference type="SAM" id="Phobius"/>
    </source>
</evidence>
<dbReference type="KEGG" id="tdf:H9L22_02200"/>
<name>A0A7H0H6Z2_9ACTN</name>
<keyword evidence="1" id="KW-0472">Membrane</keyword>
<keyword evidence="1" id="KW-1133">Transmembrane helix</keyword>
<protein>
    <submittedName>
        <fullName evidence="2">Uncharacterized protein</fullName>
    </submittedName>
</protein>
<keyword evidence="3" id="KW-1185">Reference proteome</keyword>
<sequence length="282" mass="29651">MTPMDEAELRRELSAVDVAPRDDSALADTVIRRGTGIRRRRRVVGALAVVLIAGGIGIGAALLPGRDAVPADPTQTPTVAVTTPAAWTDLTRLPGRYGTVDALRLPLDGATATPDVTVTEAPYPLQCDRQGLSLTTLGALRAGRTMQLGAPTTGEVESVLLFRDADAAGAFMQELRTALEGCQAGVDREPVADGDRLHRVVPVLETPEGPGEERLAAGVFVQFSLDGGVTWVESTEASVEYWVRAGDRVALVALSGEHVGDLTQDPAVMGDLDGRITQILGQ</sequence>
<keyword evidence="1" id="KW-0812">Transmembrane</keyword>
<accession>A0A7H0H6Z2</accession>